<dbReference type="EMBL" id="FOPY01000004">
    <property type="protein sequence ID" value="SFH42597.1"/>
    <property type="molecule type" value="Genomic_DNA"/>
</dbReference>
<gene>
    <name evidence="1" type="ORF">SAMN04487959_1043</name>
</gene>
<dbReference type="Proteomes" id="UP000199040">
    <property type="component" value="Unassembled WGS sequence"/>
</dbReference>
<evidence type="ECO:0000313" key="2">
    <source>
        <dbReference type="Proteomes" id="UP000199040"/>
    </source>
</evidence>
<reference evidence="1 2" key="1">
    <citation type="submission" date="2016-10" db="EMBL/GenBank/DDBJ databases">
        <authorList>
            <person name="de Groot N.N."/>
        </authorList>
    </citation>
    <scope>NUCLEOTIDE SEQUENCE [LARGE SCALE GENOMIC DNA]</scope>
    <source>
        <strain evidence="1 2">CGMCC 1.6848</strain>
    </source>
</reference>
<name>A0A1I2ZXN2_9GAMM</name>
<evidence type="ECO:0000313" key="1">
    <source>
        <dbReference type="EMBL" id="SFH42597.1"/>
    </source>
</evidence>
<evidence type="ECO:0008006" key="3">
    <source>
        <dbReference type="Google" id="ProtNLM"/>
    </source>
</evidence>
<dbReference type="RefSeq" id="WP_092844357.1">
    <property type="nucleotide sequence ID" value="NZ_FOPY01000004.1"/>
</dbReference>
<accession>A0A1I2ZXN2</accession>
<proteinExistence type="predicted"/>
<organism evidence="1 2">
    <name type="scientific">Modicisalibacter xianhensis</name>
    <dbReference type="NCBI Taxonomy" id="442341"/>
    <lineage>
        <taxon>Bacteria</taxon>
        <taxon>Pseudomonadati</taxon>
        <taxon>Pseudomonadota</taxon>
        <taxon>Gammaproteobacteria</taxon>
        <taxon>Oceanospirillales</taxon>
        <taxon>Halomonadaceae</taxon>
        <taxon>Modicisalibacter</taxon>
    </lineage>
</organism>
<dbReference type="AlphaFoldDB" id="A0A1I2ZXN2"/>
<sequence length="88" mass="10004">MTTYTIAYELTLTDGYKGFYEHLESYPHCRMMSSCWLIQSDSDAGEIRDKLVPFMNHGDSLFVAELSYEWAGAGTHCGNWLSAPEREA</sequence>
<keyword evidence="2" id="KW-1185">Reference proteome</keyword>
<protein>
    <recommendedName>
        <fullName evidence="3">NIPSNAP protein</fullName>
    </recommendedName>
</protein>